<reference evidence="7 8" key="1">
    <citation type="submission" date="2018-05" db="EMBL/GenBank/DDBJ databases">
        <title>Genomic Encyclopedia of Type Strains, Phase IV (KMG-IV): sequencing the most valuable type-strain genomes for metagenomic binning, comparative biology and taxonomic classification.</title>
        <authorList>
            <person name="Goeker M."/>
        </authorList>
    </citation>
    <scope>NUCLEOTIDE SEQUENCE [LARGE SCALE GENOMIC DNA]</scope>
    <source>
        <strain evidence="7 8">DSM 16791</strain>
    </source>
</reference>
<dbReference type="GO" id="GO:0016787">
    <property type="term" value="F:hydrolase activity"/>
    <property type="evidence" value="ECO:0007669"/>
    <property type="project" value="UniProtKB-KW"/>
</dbReference>
<evidence type="ECO:0000256" key="2">
    <source>
        <dbReference type="ARBA" id="ARBA00022475"/>
    </source>
</evidence>
<dbReference type="AlphaFoldDB" id="A0A317PWL7"/>
<feature type="transmembrane region" description="Helical" evidence="6">
    <location>
        <begin position="24"/>
        <end position="42"/>
    </location>
</feature>
<keyword evidence="7" id="KW-0378">Hydrolase</keyword>
<feature type="transmembrane region" description="Helical" evidence="6">
    <location>
        <begin position="54"/>
        <end position="77"/>
    </location>
</feature>
<feature type="transmembrane region" description="Helical" evidence="6">
    <location>
        <begin position="83"/>
        <end position="108"/>
    </location>
</feature>
<dbReference type="Proteomes" id="UP000246352">
    <property type="component" value="Unassembled WGS sequence"/>
</dbReference>
<keyword evidence="5 6" id="KW-0472">Membrane</keyword>
<dbReference type="OrthoDB" id="385012at2"/>
<dbReference type="GO" id="GO:0005886">
    <property type="term" value="C:plasma membrane"/>
    <property type="evidence" value="ECO:0007669"/>
    <property type="project" value="UniProtKB-SubCell"/>
</dbReference>
<name>A0A317PWL7_9HYPH</name>
<keyword evidence="4 6" id="KW-1133">Transmembrane helix</keyword>
<evidence type="ECO:0000256" key="5">
    <source>
        <dbReference type="ARBA" id="ARBA00023136"/>
    </source>
</evidence>
<protein>
    <submittedName>
        <fullName evidence="7">Putative effector of murein hydrolase LrgA (UPF0299 family)</fullName>
    </submittedName>
</protein>
<dbReference type="Pfam" id="PF03788">
    <property type="entry name" value="LrgA"/>
    <property type="match status" value="1"/>
</dbReference>
<evidence type="ECO:0000313" key="8">
    <source>
        <dbReference type="Proteomes" id="UP000246352"/>
    </source>
</evidence>
<dbReference type="PANTHER" id="PTHR33931:SF2">
    <property type="entry name" value="HOLIN-LIKE PROTEIN CIDA"/>
    <property type="match status" value="1"/>
</dbReference>
<organism evidence="7 8">
    <name type="scientific">Hoeflea marina</name>
    <dbReference type="NCBI Taxonomy" id="274592"/>
    <lineage>
        <taxon>Bacteria</taxon>
        <taxon>Pseudomonadati</taxon>
        <taxon>Pseudomonadota</taxon>
        <taxon>Alphaproteobacteria</taxon>
        <taxon>Hyphomicrobiales</taxon>
        <taxon>Rhizobiaceae</taxon>
        <taxon>Hoeflea</taxon>
    </lineage>
</organism>
<dbReference type="InterPro" id="IPR005538">
    <property type="entry name" value="LrgA/CidA"/>
</dbReference>
<proteinExistence type="predicted"/>
<evidence type="ECO:0000256" key="3">
    <source>
        <dbReference type="ARBA" id="ARBA00022692"/>
    </source>
</evidence>
<evidence type="ECO:0000313" key="7">
    <source>
        <dbReference type="EMBL" id="PWW03870.1"/>
    </source>
</evidence>
<accession>A0A317PWL7</accession>
<dbReference type="RefSeq" id="WP_110030370.1">
    <property type="nucleotide sequence ID" value="NZ_QGTR01000001.1"/>
</dbReference>
<comment type="caution">
    <text evidence="7">The sequence shown here is derived from an EMBL/GenBank/DDBJ whole genome shotgun (WGS) entry which is preliminary data.</text>
</comment>
<keyword evidence="2" id="KW-1003">Cell membrane</keyword>
<sequence length="122" mass="12724">MLASLTLILGCQLAGELFSQVLALPIPGPVIGMVILFAMLMIRGQVPAPLQATADGLLSHLSLLFVPAGVGVMVHLHLMAENWWPITAALIGSTLATIAVTALVMVWIDRLTGKAAEGESDA</sequence>
<evidence type="ECO:0000256" key="1">
    <source>
        <dbReference type="ARBA" id="ARBA00004651"/>
    </source>
</evidence>
<dbReference type="PANTHER" id="PTHR33931">
    <property type="entry name" value="HOLIN-LIKE PROTEIN CIDA-RELATED"/>
    <property type="match status" value="1"/>
</dbReference>
<gene>
    <name evidence="7" type="ORF">DFR52_101559</name>
</gene>
<comment type="subcellular location">
    <subcellularLocation>
        <location evidence="1">Cell membrane</location>
        <topology evidence="1">Multi-pass membrane protein</topology>
    </subcellularLocation>
</comment>
<evidence type="ECO:0000256" key="4">
    <source>
        <dbReference type="ARBA" id="ARBA00022989"/>
    </source>
</evidence>
<keyword evidence="3 6" id="KW-0812">Transmembrane</keyword>
<dbReference type="EMBL" id="QGTR01000001">
    <property type="protein sequence ID" value="PWW03870.1"/>
    <property type="molecule type" value="Genomic_DNA"/>
</dbReference>
<keyword evidence="8" id="KW-1185">Reference proteome</keyword>
<evidence type="ECO:0000256" key="6">
    <source>
        <dbReference type="SAM" id="Phobius"/>
    </source>
</evidence>